<organism evidence="2 3">
    <name type="scientific">Armillaria luteobubalina</name>
    <dbReference type="NCBI Taxonomy" id="153913"/>
    <lineage>
        <taxon>Eukaryota</taxon>
        <taxon>Fungi</taxon>
        <taxon>Dikarya</taxon>
        <taxon>Basidiomycota</taxon>
        <taxon>Agaricomycotina</taxon>
        <taxon>Agaricomycetes</taxon>
        <taxon>Agaricomycetidae</taxon>
        <taxon>Agaricales</taxon>
        <taxon>Marasmiineae</taxon>
        <taxon>Physalacriaceae</taxon>
        <taxon>Armillaria</taxon>
    </lineage>
</organism>
<dbReference type="EMBL" id="JAUEPU010000188">
    <property type="protein sequence ID" value="KAK0474035.1"/>
    <property type="molecule type" value="Genomic_DNA"/>
</dbReference>
<dbReference type="Proteomes" id="UP001175228">
    <property type="component" value="Unassembled WGS sequence"/>
</dbReference>
<proteinExistence type="predicted"/>
<evidence type="ECO:0000256" key="1">
    <source>
        <dbReference type="SAM" id="MobiDB-lite"/>
    </source>
</evidence>
<evidence type="ECO:0000313" key="2">
    <source>
        <dbReference type="EMBL" id="KAK0474035.1"/>
    </source>
</evidence>
<dbReference type="AlphaFoldDB" id="A0AA39NYK1"/>
<name>A0AA39NYK1_9AGAR</name>
<feature type="region of interest" description="Disordered" evidence="1">
    <location>
        <begin position="1"/>
        <end position="32"/>
    </location>
</feature>
<feature type="compositionally biased region" description="Polar residues" evidence="1">
    <location>
        <begin position="13"/>
        <end position="26"/>
    </location>
</feature>
<feature type="non-terminal residue" evidence="2">
    <location>
        <position position="1"/>
    </location>
</feature>
<protein>
    <submittedName>
        <fullName evidence="2">Uncharacterized protein</fullName>
    </submittedName>
</protein>
<sequence>MFGPKGQACVGQWRTNTPYPGSTADSNADRSTDTVPRLLTAVPAATAMSIRYYYLRSGLQRRDPFFGDPQQIYTRSAAKADPFPANVLLEAERRYGARLVQNGVEKLSIFCGWHRSRKNPRYHYTLRGYNAAGWMSFTVEMEA</sequence>
<gene>
    <name evidence="2" type="ORF">EDD18DRAFT_1116956</name>
</gene>
<keyword evidence="3" id="KW-1185">Reference proteome</keyword>
<accession>A0AA39NYK1</accession>
<comment type="caution">
    <text evidence="2">The sequence shown here is derived from an EMBL/GenBank/DDBJ whole genome shotgun (WGS) entry which is preliminary data.</text>
</comment>
<evidence type="ECO:0000313" key="3">
    <source>
        <dbReference type="Proteomes" id="UP001175228"/>
    </source>
</evidence>
<reference evidence="2" key="1">
    <citation type="submission" date="2023-06" db="EMBL/GenBank/DDBJ databases">
        <authorList>
            <consortium name="Lawrence Berkeley National Laboratory"/>
            <person name="Ahrendt S."/>
            <person name="Sahu N."/>
            <person name="Indic B."/>
            <person name="Wong-Bajracharya J."/>
            <person name="Merenyi Z."/>
            <person name="Ke H.-M."/>
            <person name="Monk M."/>
            <person name="Kocsube S."/>
            <person name="Drula E."/>
            <person name="Lipzen A."/>
            <person name="Balint B."/>
            <person name="Henrissat B."/>
            <person name="Andreopoulos B."/>
            <person name="Martin F.M."/>
            <person name="Harder C.B."/>
            <person name="Rigling D."/>
            <person name="Ford K.L."/>
            <person name="Foster G.D."/>
            <person name="Pangilinan J."/>
            <person name="Papanicolaou A."/>
            <person name="Barry K."/>
            <person name="LaButti K."/>
            <person name="Viragh M."/>
            <person name="Koriabine M."/>
            <person name="Yan M."/>
            <person name="Riley R."/>
            <person name="Champramary S."/>
            <person name="Plett K.L."/>
            <person name="Tsai I.J."/>
            <person name="Slot J."/>
            <person name="Sipos G."/>
            <person name="Plett J."/>
            <person name="Nagy L.G."/>
            <person name="Grigoriev I.V."/>
        </authorList>
    </citation>
    <scope>NUCLEOTIDE SEQUENCE</scope>
    <source>
        <strain evidence="2">HWK02</strain>
    </source>
</reference>